<dbReference type="WBParaSite" id="SBAD_0000288001-mRNA-1">
    <property type="protein sequence ID" value="SBAD_0000288001-mRNA-1"/>
    <property type="gene ID" value="SBAD_0000288001"/>
</dbReference>
<dbReference type="PANTHER" id="PTHR13088:SF3">
    <property type="entry name" value="FAS APOPTOTIC INHIBITORY MOLECULE 1"/>
    <property type="match status" value="1"/>
</dbReference>
<sequence>MWIVPLQDKVHRIEFEHGTTTGRRVIRVDGKEVSRRNWMIKLVGREFFTVGKHSCAIDIESVGTFVYKYSLEIDGKPVEKFKEQISRLLLIWKTEVDKFPTRICLGKGTFASDTQ</sequence>
<evidence type="ECO:0000313" key="1">
    <source>
        <dbReference type="EMBL" id="VDO98784.1"/>
    </source>
</evidence>
<name>A0A183IGK5_9BILA</name>
<dbReference type="AlphaFoldDB" id="A0A183IGK5"/>
<reference evidence="1 2" key="2">
    <citation type="submission" date="2018-11" db="EMBL/GenBank/DDBJ databases">
        <authorList>
            <consortium name="Pathogen Informatics"/>
        </authorList>
    </citation>
    <scope>NUCLEOTIDE SEQUENCE [LARGE SCALE GENOMIC DNA]</scope>
</reference>
<dbReference type="EMBL" id="UZAM01007383">
    <property type="protein sequence ID" value="VDO98784.1"/>
    <property type="molecule type" value="Genomic_DNA"/>
</dbReference>
<dbReference type="PANTHER" id="PTHR13088">
    <property type="entry name" value="FAS APOPTOTIC INHIBITORY MOLECULE FAIM"/>
    <property type="match status" value="1"/>
</dbReference>
<dbReference type="InterPro" id="IPR010695">
    <property type="entry name" value="FAIM1"/>
</dbReference>
<dbReference type="InterPro" id="IPR038513">
    <property type="entry name" value="FAIM1_dom_sf"/>
</dbReference>
<reference evidence="3" key="1">
    <citation type="submission" date="2016-06" db="UniProtKB">
        <authorList>
            <consortium name="WormBaseParasite"/>
        </authorList>
    </citation>
    <scope>IDENTIFICATION</scope>
</reference>
<dbReference type="Gene3D" id="2.40.128.180">
    <property type="match status" value="1"/>
</dbReference>
<dbReference type="Proteomes" id="UP000270296">
    <property type="component" value="Unassembled WGS sequence"/>
</dbReference>
<evidence type="ECO:0000313" key="3">
    <source>
        <dbReference type="WBParaSite" id="SBAD_0000288001-mRNA-1"/>
    </source>
</evidence>
<dbReference type="GO" id="GO:1902042">
    <property type="term" value="P:negative regulation of extrinsic apoptotic signaling pathway via death domain receptors"/>
    <property type="evidence" value="ECO:0007669"/>
    <property type="project" value="TreeGrafter"/>
</dbReference>
<protein>
    <submittedName>
        <fullName evidence="3">Fas apoptotic inhibitory molecule 1</fullName>
    </submittedName>
</protein>
<organism evidence="3">
    <name type="scientific">Soboliphyme baturini</name>
    <dbReference type="NCBI Taxonomy" id="241478"/>
    <lineage>
        <taxon>Eukaryota</taxon>
        <taxon>Metazoa</taxon>
        <taxon>Ecdysozoa</taxon>
        <taxon>Nematoda</taxon>
        <taxon>Enoplea</taxon>
        <taxon>Dorylaimia</taxon>
        <taxon>Dioctophymatida</taxon>
        <taxon>Dioctophymatoidea</taxon>
        <taxon>Soboliphymatidae</taxon>
        <taxon>Soboliphyme</taxon>
    </lineage>
</organism>
<gene>
    <name evidence="1" type="ORF">SBAD_LOCUS2750</name>
</gene>
<accession>A0A183IGK5</accession>
<proteinExistence type="predicted"/>
<keyword evidence="2" id="KW-1185">Reference proteome</keyword>
<dbReference type="Pfam" id="PF06905">
    <property type="entry name" value="FAIM1"/>
    <property type="match status" value="1"/>
</dbReference>
<evidence type="ECO:0000313" key="2">
    <source>
        <dbReference type="Proteomes" id="UP000270296"/>
    </source>
</evidence>
<dbReference type="OrthoDB" id="6262731at2759"/>